<dbReference type="Proteomes" id="UP000242474">
    <property type="component" value="Unassembled WGS sequence"/>
</dbReference>
<proteinExistence type="predicted"/>
<dbReference type="EMBL" id="KZ303510">
    <property type="protein sequence ID" value="PIA15055.1"/>
    <property type="molecule type" value="Genomic_DNA"/>
</dbReference>
<evidence type="ECO:0000313" key="1">
    <source>
        <dbReference type="EMBL" id="PIA15055.1"/>
    </source>
</evidence>
<organism evidence="1 2">
    <name type="scientific">Coemansia reversa (strain ATCC 12441 / NRRL 1564)</name>
    <dbReference type="NCBI Taxonomy" id="763665"/>
    <lineage>
        <taxon>Eukaryota</taxon>
        <taxon>Fungi</taxon>
        <taxon>Fungi incertae sedis</taxon>
        <taxon>Zoopagomycota</taxon>
        <taxon>Kickxellomycotina</taxon>
        <taxon>Kickxellomycetes</taxon>
        <taxon>Kickxellales</taxon>
        <taxon>Kickxellaceae</taxon>
        <taxon>Coemansia</taxon>
    </lineage>
</organism>
<protein>
    <submittedName>
        <fullName evidence="1">Uncharacterized protein</fullName>
    </submittedName>
</protein>
<dbReference type="AlphaFoldDB" id="A0A2G5B7S9"/>
<evidence type="ECO:0000313" key="2">
    <source>
        <dbReference type="Proteomes" id="UP000242474"/>
    </source>
</evidence>
<reference evidence="1 2" key="1">
    <citation type="journal article" date="2015" name="Genome Biol. Evol.">
        <title>Phylogenomic analyses indicate that early fungi evolved digesting cell walls of algal ancestors of land plants.</title>
        <authorList>
            <person name="Chang Y."/>
            <person name="Wang S."/>
            <person name="Sekimoto S."/>
            <person name="Aerts A.L."/>
            <person name="Choi C."/>
            <person name="Clum A."/>
            <person name="LaButti K.M."/>
            <person name="Lindquist E.A."/>
            <person name="Yee Ngan C."/>
            <person name="Ohm R.A."/>
            <person name="Salamov A.A."/>
            <person name="Grigoriev I.V."/>
            <person name="Spatafora J.W."/>
            <person name="Berbee M.L."/>
        </authorList>
    </citation>
    <scope>NUCLEOTIDE SEQUENCE [LARGE SCALE GENOMIC DNA]</scope>
    <source>
        <strain evidence="1 2">NRRL 1564</strain>
    </source>
</reference>
<gene>
    <name evidence="1" type="ORF">COEREDRAFT_9688</name>
</gene>
<sequence>MEQGKEQQQQIRIVVEPCKGMDTELALSKADEDRLVAAASEMLSLTSSRKYMRQAVVPL</sequence>
<accession>A0A2G5B7S9</accession>
<keyword evidence="2" id="KW-1185">Reference proteome</keyword>
<name>A0A2G5B7S9_COERN</name>